<feature type="repeat" description="PPR" evidence="2">
    <location>
        <begin position="282"/>
        <end position="316"/>
    </location>
</feature>
<feature type="repeat" description="PPR" evidence="2">
    <location>
        <begin position="220"/>
        <end position="254"/>
    </location>
</feature>
<dbReference type="FunFam" id="1.25.40.10:FF:000184">
    <property type="entry name" value="Pentatricopeptide repeat-containing protein, chloroplastic"/>
    <property type="match status" value="1"/>
</dbReference>
<feature type="repeat" description="PPR" evidence="2">
    <location>
        <begin position="119"/>
        <end position="153"/>
    </location>
</feature>
<keyword evidence="1" id="KW-0677">Repeat</keyword>
<evidence type="ECO:0008006" key="5">
    <source>
        <dbReference type="Google" id="ProtNLM"/>
    </source>
</evidence>
<gene>
    <name evidence="3" type="ORF">QVD17_37793</name>
</gene>
<evidence type="ECO:0000313" key="3">
    <source>
        <dbReference type="EMBL" id="KAK1411246.1"/>
    </source>
</evidence>
<dbReference type="Pfam" id="PF12854">
    <property type="entry name" value="PPR_1"/>
    <property type="match status" value="1"/>
</dbReference>
<comment type="caution">
    <text evidence="3">The sequence shown here is derived from an EMBL/GenBank/DDBJ whole genome shotgun (WGS) entry which is preliminary data.</text>
</comment>
<dbReference type="PANTHER" id="PTHR47926">
    <property type="entry name" value="PENTATRICOPEPTIDE REPEAT-CONTAINING PROTEIN"/>
    <property type="match status" value="1"/>
</dbReference>
<dbReference type="GO" id="GO:0003723">
    <property type="term" value="F:RNA binding"/>
    <property type="evidence" value="ECO:0007669"/>
    <property type="project" value="InterPro"/>
</dbReference>
<dbReference type="InterPro" id="IPR046848">
    <property type="entry name" value="E_motif"/>
</dbReference>
<dbReference type="EMBL" id="JAUHHV010000010">
    <property type="protein sequence ID" value="KAK1411246.1"/>
    <property type="molecule type" value="Genomic_DNA"/>
</dbReference>
<keyword evidence="4" id="KW-1185">Reference proteome</keyword>
<dbReference type="GO" id="GO:0009451">
    <property type="term" value="P:RNA modification"/>
    <property type="evidence" value="ECO:0007669"/>
    <property type="project" value="InterPro"/>
</dbReference>
<dbReference type="Proteomes" id="UP001229421">
    <property type="component" value="Unassembled WGS sequence"/>
</dbReference>
<dbReference type="InterPro" id="IPR011990">
    <property type="entry name" value="TPR-like_helical_dom_sf"/>
</dbReference>
<dbReference type="FunFam" id="1.25.40.10:FF:000934">
    <property type="entry name" value="Pentatricopeptide repeat-containing protein"/>
    <property type="match status" value="1"/>
</dbReference>
<dbReference type="Pfam" id="PF20431">
    <property type="entry name" value="E_motif"/>
    <property type="match status" value="1"/>
</dbReference>
<accession>A0AAD8JXE0</accession>
<feature type="repeat" description="PPR" evidence="2">
    <location>
        <begin position="454"/>
        <end position="484"/>
    </location>
</feature>
<dbReference type="Pfam" id="PF13041">
    <property type="entry name" value="PPR_2"/>
    <property type="match status" value="3"/>
</dbReference>
<protein>
    <recommendedName>
        <fullName evidence="5">Chlororespiratory reduction 4</fullName>
    </recommendedName>
</protein>
<evidence type="ECO:0000313" key="4">
    <source>
        <dbReference type="Proteomes" id="UP001229421"/>
    </source>
</evidence>
<dbReference type="FunFam" id="1.25.40.10:FF:000804">
    <property type="entry name" value="Pentatricopeptide repeat-containing protein, chloroplastic"/>
    <property type="match status" value="1"/>
</dbReference>
<dbReference type="InterPro" id="IPR046960">
    <property type="entry name" value="PPR_At4g14850-like_plant"/>
</dbReference>
<dbReference type="InterPro" id="IPR002885">
    <property type="entry name" value="PPR_rpt"/>
</dbReference>
<dbReference type="NCBIfam" id="TIGR00756">
    <property type="entry name" value="PPR"/>
    <property type="match status" value="7"/>
</dbReference>
<dbReference type="PROSITE" id="PS51375">
    <property type="entry name" value="PPR"/>
    <property type="match status" value="5"/>
</dbReference>
<proteinExistence type="predicted"/>
<evidence type="ECO:0000256" key="1">
    <source>
        <dbReference type="ARBA" id="ARBA00022737"/>
    </source>
</evidence>
<dbReference type="Gene3D" id="1.25.40.10">
    <property type="entry name" value="Tetratricopeptide repeat domain"/>
    <property type="match status" value="4"/>
</dbReference>
<evidence type="ECO:0000256" key="2">
    <source>
        <dbReference type="PROSITE-ProRule" id="PRU00708"/>
    </source>
</evidence>
<dbReference type="Pfam" id="PF01535">
    <property type="entry name" value="PPR"/>
    <property type="match status" value="2"/>
</dbReference>
<reference evidence="3" key="1">
    <citation type="journal article" date="2023" name="bioRxiv">
        <title>Improved chromosome-level genome assembly for marigold (Tagetes erecta).</title>
        <authorList>
            <person name="Jiang F."/>
            <person name="Yuan L."/>
            <person name="Wang S."/>
            <person name="Wang H."/>
            <person name="Xu D."/>
            <person name="Wang A."/>
            <person name="Fan W."/>
        </authorList>
    </citation>
    <scope>NUCLEOTIDE SEQUENCE</scope>
    <source>
        <strain evidence="3">WSJ</strain>
        <tissue evidence="3">Leaf</tissue>
    </source>
</reference>
<feature type="repeat" description="PPR" evidence="2">
    <location>
        <begin position="383"/>
        <end position="417"/>
    </location>
</feature>
<dbReference type="SUPFAM" id="SSF48452">
    <property type="entry name" value="TPR-like"/>
    <property type="match status" value="1"/>
</dbReference>
<name>A0AAD8JXE0_TARER</name>
<dbReference type="AlphaFoldDB" id="A0AAD8JXE0"/>
<dbReference type="PANTHER" id="PTHR47926:SF376">
    <property type="entry name" value="TETRATRICOPEPTIDE-LIKE HELICAL DOMAIN SUPERFAMILY"/>
    <property type="match status" value="1"/>
</dbReference>
<organism evidence="3 4">
    <name type="scientific">Tagetes erecta</name>
    <name type="common">African marigold</name>
    <dbReference type="NCBI Taxonomy" id="13708"/>
    <lineage>
        <taxon>Eukaryota</taxon>
        <taxon>Viridiplantae</taxon>
        <taxon>Streptophyta</taxon>
        <taxon>Embryophyta</taxon>
        <taxon>Tracheophyta</taxon>
        <taxon>Spermatophyta</taxon>
        <taxon>Magnoliopsida</taxon>
        <taxon>eudicotyledons</taxon>
        <taxon>Gunneridae</taxon>
        <taxon>Pentapetalae</taxon>
        <taxon>asterids</taxon>
        <taxon>campanulids</taxon>
        <taxon>Asterales</taxon>
        <taxon>Asteraceae</taxon>
        <taxon>Asteroideae</taxon>
        <taxon>Heliantheae alliance</taxon>
        <taxon>Tageteae</taxon>
        <taxon>Tagetes</taxon>
    </lineage>
</organism>
<sequence length="608" mass="68496">MNFGCKLSDLIATSHHLRHDFKLIYLFSCHFTTTTAAAAVEVQSQGIVPSHKGAITNENIVHHLKFCSNLTRLESIYTCIVKNSYNHDCFVINQFVSACSAFYKTDYAIRALTQMDDPNVFVYNAVIRACVCCSSPSQAIEFYRKMLSDQVAPTSYTFSSVIKGCALVAQSRIGEAINAHIWKFGFKSHLYVQTTLIDFYSSVGKIFDSRRVFDEMMERDVFAWSSMISVLARAGDLVSARKLFDQMPERNFASWNSLIDGYARIKDVESAEVLFSKMPEKDLISWTTMINCYSQNKRYQEALATFNEMTARGIVPDEVTMATVISACAHLGALDIGKKIHVYIKNNRFNLDVYIGSSLIDMYAKCGSLDQSLVVFYKLPEKNLFCWNALIEGLAVHGYANEALNMFDHMVKDGIKPNGVSFISVLSACTHAGMVKEGKSCFLSMIHDFHIHPEIEHYGCMVDLLCKAGLLEDALQVIKEMRMEPNAVIWGALLGGCKLQKNLEIAMMAVNKLTILEPDNSGYYTLLVNMFAEANRWSEVASIRATMKDLRVEKKSPGSSWIEINAKIHRFSASDKYHESCEEIYFLLDKLFDKLVLTPCAPELLFGF</sequence>